<reference evidence="2" key="2">
    <citation type="submission" date="2018-08" db="UniProtKB">
        <authorList>
            <consortium name="EnsemblPlants"/>
        </authorList>
    </citation>
    <scope>IDENTIFICATION</scope>
    <source>
        <strain evidence="2">Yugu1</strain>
    </source>
</reference>
<name>K3XU94_SETIT</name>
<proteinExistence type="predicted"/>
<sequence>MEDNGTFILYYLVLGLIAFTTVDSSSTISLVVAR</sequence>
<keyword evidence="1" id="KW-0472">Membrane</keyword>
<keyword evidence="3" id="KW-1185">Reference proteome</keyword>
<dbReference type="HOGENOM" id="CLU_3377949_0_0_1"/>
<evidence type="ECO:0000313" key="3">
    <source>
        <dbReference type="Proteomes" id="UP000004995"/>
    </source>
</evidence>
<dbReference type="Proteomes" id="UP000004995">
    <property type="component" value="Unassembled WGS sequence"/>
</dbReference>
<dbReference type="Gramene" id="KQL08428">
    <property type="protein sequence ID" value="KQL08428"/>
    <property type="gene ID" value="SETIT_005501mg"/>
</dbReference>
<dbReference type="EMBL" id="AGNK02003444">
    <property type="status" value="NOT_ANNOTATED_CDS"/>
    <property type="molecule type" value="Genomic_DNA"/>
</dbReference>
<protein>
    <submittedName>
        <fullName evidence="2">Uncharacterized protein</fullName>
    </submittedName>
</protein>
<keyword evidence="1" id="KW-1133">Transmembrane helix</keyword>
<keyword evidence="1" id="KW-0812">Transmembrane</keyword>
<dbReference type="AlphaFoldDB" id="K3XU94"/>
<accession>K3XU94</accession>
<organism evidence="2 3">
    <name type="scientific">Setaria italica</name>
    <name type="common">Foxtail millet</name>
    <name type="synonym">Panicum italicum</name>
    <dbReference type="NCBI Taxonomy" id="4555"/>
    <lineage>
        <taxon>Eukaryota</taxon>
        <taxon>Viridiplantae</taxon>
        <taxon>Streptophyta</taxon>
        <taxon>Embryophyta</taxon>
        <taxon>Tracheophyta</taxon>
        <taxon>Spermatophyta</taxon>
        <taxon>Magnoliopsida</taxon>
        <taxon>Liliopsida</taxon>
        <taxon>Poales</taxon>
        <taxon>Poaceae</taxon>
        <taxon>PACMAD clade</taxon>
        <taxon>Panicoideae</taxon>
        <taxon>Panicodae</taxon>
        <taxon>Paniceae</taxon>
        <taxon>Cenchrinae</taxon>
        <taxon>Setaria</taxon>
    </lineage>
</organism>
<feature type="transmembrane region" description="Helical" evidence="1">
    <location>
        <begin position="6"/>
        <end position="33"/>
    </location>
</feature>
<dbReference type="InParanoid" id="K3XU94"/>
<dbReference type="EnsemblPlants" id="KQL08428">
    <property type="protein sequence ID" value="KQL08428"/>
    <property type="gene ID" value="SETIT_005501mg"/>
</dbReference>
<evidence type="ECO:0000313" key="2">
    <source>
        <dbReference type="EnsemblPlants" id="KQL08428"/>
    </source>
</evidence>
<reference evidence="3" key="1">
    <citation type="journal article" date="2012" name="Nat. Biotechnol.">
        <title>Reference genome sequence of the model plant Setaria.</title>
        <authorList>
            <person name="Bennetzen J.L."/>
            <person name="Schmutz J."/>
            <person name="Wang H."/>
            <person name="Percifield R."/>
            <person name="Hawkins J."/>
            <person name="Pontaroli A.C."/>
            <person name="Estep M."/>
            <person name="Feng L."/>
            <person name="Vaughn J.N."/>
            <person name="Grimwood J."/>
            <person name="Jenkins J."/>
            <person name="Barry K."/>
            <person name="Lindquist E."/>
            <person name="Hellsten U."/>
            <person name="Deshpande S."/>
            <person name="Wang X."/>
            <person name="Wu X."/>
            <person name="Mitros T."/>
            <person name="Triplett J."/>
            <person name="Yang X."/>
            <person name="Ye C.Y."/>
            <person name="Mauro-Herrera M."/>
            <person name="Wang L."/>
            <person name="Li P."/>
            <person name="Sharma M."/>
            <person name="Sharma R."/>
            <person name="Ronald P.C."/>
            <person name="Panaud O."/>
            <person name="Kellogg E.A."/>
            <person name="Brutnell T.P."/>
            <person name="Doust A.N."/>
            <person name="Tuskan G.A."/>
            <person name="Rokhsar D."/>
            <person name="Devos K.M."/>
        </authorList>
    </citation>
    <scope>NUCLEOTIDE SEQUENCE [LARGE SCALE GENOMIC DNA]</scope>
    <source>
        <strain evidence="3">cv. Yugu1</strain>
    </source>
</reference>
<evidence type="ECO:0000256" key="1">
    <source>
        <dbReference type="SAM" id="Phobius"/>
    </source>
</evidence>